<reference evidence="1" key="1">
    <citation type="submission" date="2022-08" db="EMBL/GenBank/DDBJ databases">
        <title>Genome Sequence of Lecanicillium fungicola.</title>
        <authorList>
            <person name="Buettner E."/>
        </authorList>
    </citation>
    <scope>NUCLEOTIDE SEQUENCE</scope>
    <source>
        <strain evidence="1">Babe33</strain>
    </source>
</reference>
<name>A0ACC1MDL4_9HYPO</name>
<evidence type="ECO:0000313" key="1">
    <source>
        <dbReference type="EMBL" id="KAJ2957708.1"/>
    </source>
</evidence>
<dbReference type="EMBL" id="JANJQO010003626">
    <property type="protein sequence ID" value="KAJ2957708.1"/>
    <property type="molecule type" value="Genomic_DNA"/>
</dbReference>
<evidence type="ECO:0000313" key="2">
    <source>
        <dbReference type="Proteomes" id="UP001143910"/>
    </source>
</evidence>
<organism evidence="1 2">
    <name type="scientific">Zarea fungicola</name>
    <dbReference type="NCBI Taxonomy" id="93591"/>
    <lineage>
        <taxon>Eukaryota</taxon>
        <taxon>Fungi</taxon>
        <taxon>Dikarya</taxon>
        <taxon>Ascomycota</taxon>
        <taxon>Pezizomycotina</taxon>
        <taxon>Sordariomycetes</taxon>
        <taxon>Hypocreomycetidae</taxon>
        <taxon>Hypocreales</taxon>
        <taxon>Cordycipitaceae</taxon>
        <taxon>Zarea</taxon>
    </lineage>
</organism>
<protein>
    <submittedName>
        <fullName evidence="1">Uncharacterized protein</fullName>
    </submittedName>
</protein>
<proteinExistence type="predicted"/>
<dbReference type="Proteomes" id="UP001143910">
    <property type="component" value="Unassembled WGS sequence"/>
</dbReference>
<comment type="caution">
    <text evidence="1">The sequence shown here is derived from an EMBL/GenBank/DDBJ whole genome shotgun (WGS) entry which is preliminary data.</text>
</comment>
<accession>A0ACC1MDL4</accession>
<sequence>MATFAAAKALIASATVKEVDPDDADSITPHGAVLLGTNARTKADRARDLLQWEPQGPSLEVEIQRAILEEAESVSKGNEELKIQIHLG</sequence>
<keyword evidence="2" id="KW-1185">Reference proteome</keyword>
<gene>
    <name evidence="1" type="ORF">NQ176_g11229</name>
</gene>